<feature type="signal peptide" evidence="1">
    <location>
        <begin position="1"/>
        <end position="21"/>
    </location>
</feature>
<comment type="caution">
    <text evidence="2">The sequence shown here is derived from an EMBL/GenBank/DDBJ whole genome shotgun (WGS) entry which is preliminary data.</text>
</comment>
<accession>A0A4S1CGB3</accession>
<protein>
    <submittedName>
        <fullName evidence="2">Uncharacterized protein</fullName>
    </submittedName>
</protein>
<keyword evidence="3" id="KW-1185">Reference proteome</keyword>
<dbReference type="AlphaFoldDB" id="A0A4S1CGB3"/>
<evidence type="ECO:0000313" key="3">
    <source>
        <dbReference type="Proteomes" id="UP000306416"/>
    </source>
</evidence>
<dbReference type="Proteomes" id="UP000306416">
    <property type="component" value="Unassembled WGS sequence"/>
</dbReference>
<evidence type="ECO:0000256" key="1">
    <source>
        <dbReference type="SAM" id="SignalP"/>
    </source>
</evidence>
<feature type="chain" id="PRO_5020612471" evidence="1">
    <location>
        <begin position="22"/>
        <end position="398"/>
    </location>
</feature>
<reference evidence="2 3" key="1">
    <citation type="submission" date="2019-04" db="EMBL/GenBank/DDBJ databases">
        <title>Geobacter oryzae sp. nov., ferric-reducing bacteria isolated from paddy soil.</title>
        <authorList>
            <person name="Xu Z."/>
            <person name="Masuda Y."/>
            <person name="Itoh H."/>
            <person name="Senoo K."/>
        </authorList>
    </citation>
    <scope>NUCLEOTIDE SEQUENCE [LARGE SCALE GENOMIC DNA]</scope>
    <source>
        <strain evidence="2 3">Red111</strain>
    </source>
</reference>
<sequence>MRKLVLSAVLVVSVMSLNGCIMPHQPTAEEMEMRQKLMQGFLNRMGQPQEVQAKQAAKIEQAPAVSEQDLAAQIAAFPELPGGATIVKKKDGFEANGRRHIDPEGQIVKYGSSARTGDVTYMAQLSEDSYAIKTMRVGSEPITIATANVTATGWSVVTATGKKLTGEAIIPLSRGFLVGRSTAGFLYTPGKGITSIAIPDGFLIAPFQNGDIIGTRYLLAERQDVDKSDQVGGIMNAVSSLGSTLGINKKEDYILLHMDSGKQVPINVSMDDKKEGDYSQCRRKGAVMNACKKVEFFESLYDKYGMPNGGHYYWRISWQKSDSGPLLIITENSMRETTVENLATGKKTPLFNRLLGINYVIVTEKPDGRIAATAKLGFDTQTIDDVEQALNKVTTAAQ</sequence>
<dbReference type="RefSeq" id="WP_135869609.1">
    <property type="nucleotide sequence ID" value="NZ_SRSC01000002.1"/>
</dbReference>
<evidence type="ECO:0000313" key="2">
    <source>
        <dbReference type="EMBL" id="TGU72120.1"/>
    </source>
</evidence>
<keyword evidence="1" id="KW-0732">Signal</keyword>
<dbReference type="EMBL" id="SRSC01000002">
    <property type="protein sequence ID" value="TGU72120.1"/>
    <property type="molecule type" value="Genomic_DNA"/>
</dbReference>
<organism evidence="2 3">
    <name type="scientific">Geomonas terrae</name>
    <dbReference type="NCBI Taxonomy" id="2562681"/>
    <lineage>
        <taxon>Bacteria</taxon>
        <taxon>Pseudomonadati</taxon>
        <taxon>Thermodesulfobacteriota</taxon>
        <taxon>Desulfuromonadia</taxon>
        <taxon>Geobacterales</taxon>
        <taxon>Geobacteraceae</taxon>
        <taxon>Geomonas</taxon>
    </lineage>
</organism>
<gene>
    <name evidence="2" type="ORF">E4633_07310</name>
</gene>
<proteinExistence type="predicted"/>
<name>A0A4S1CGB3_9BACT</name>